<dbReference type="PANTHER" id="PTHR30469">
    <property type="entry name" value="MULTIDRUG RESISTANCE PROTEIN MDTA"/>
    <property type="match status" value="1"/>
</dbReference>
<protein>
    <submittedName>
        <fullName evidence="5">Efflux RND transporter periplasmic adaptor subunit</fullName>
    </submittedName>
</protein>
<comment type="caution">
    <text evidence="5">The sequence shown here is derived from an EMBL/GenBank/DDBJ whole genome shotgun (WGS) entry which is preliminary data.</text>
</comment>
<accession>A0A7C4ATR8</accession>
<organism evidence="5">
    <name type="scientific">Desulfomonile tiedjei</name>
    <dbReference type="NCBI Taxonomy" id="2358"/>
    <lineage>
        <taxon>Bacteria</taxon>
        <taxon>Pseudomonadati</taxon>
        <taxon>Thermodesulfobacteriota</taxon>
        <taxon>Desulfomonilia</taxon>
        <taxon>Desulfomonilales</taxon>
        <taxon>Desulfomonilaceae</taxon>
        <taxon>Desulfomonile</taxon>
    </lineage>
</organism>
<evidence type="ECO:0000313" key="5">
    <source>
        <dbReference type="EMBL" id="HGH62127.1"/>
    </source>
</evidence>
<dbReference type="SUPFAM" id="SSF111369">
    <property type="entry name" value="HlyD-like secretion proteins"/>
    <property type="match status" value="1"/>
</dbReference>
<evidence type="ECO:0000256" key="1">
    <source>
        <dbReference type="ARBA" id="ARBA00009477"/>
    </source>
</evidence>
<sequence length="347" mass="37343">MRRLGAVYLLISGMIAMAVSLSRLAAAEPTAFVQTAPIEKRTFTRTLTAYGATQPDSASVMSINVPRAGVISRVWVRVGQLVEEGARLLDLDTSPMASMQYQQAQAAVEYARNRLKREEELFHTQLTTQDQVASARKNLADAEAQLEAQRKLGAGQPTEILKAPFGGVVIGLNVNQGDLIQAGTNALLLARQDSLVVPLGLEPEEASNVRQGMPVLLSPVFEPSITFSSQVSEVHAMINPTTRLVDVLVRVQLPAKTSFPLGLTMKGLITLSRTESLGVPRTAIMSGKDGTWIFVARGGRAYKVPVKTGLQEADWVAISGPISQGDEAVVLGNYELEDGMLIRKGIP</sequence>
<evidence type="ECO:0000259" key="4">
    <source>
        <dbReference type="Pfam" id="PF25989"/>
    </source>
</evidence>
<dbReference type="Gene3D" id="1.10.287.470">
    <property type="entry name" value="Helix hairpin bin"/>
    <property type="match status" value="1"/>
</dbReference>
<comment type="similarity">
    <text evidence="1">Belongs to the membrane fusion protein (MFP) (TC 8.A.1) family.</text>
</comment>
<dbReference type="Gene3D" id="2.40.30.170">
    <property type="match status" value="1"/>
</dbReference>
<evidence type="ECO:0000256" key="2">
    <source>
        <dbReference type="SAM" id="Coils"/>
    </source>
</evidence>
<feature type="coiled-coil region" evidence="2">
    <location>
        <begin position="101"/>
        <end position="152"/>
    </location>
</feature>
<evidence type="ECO:0000256" key="3">
    <source>
        <dbReference type="SAM" id="SignalP"/>
    </source>
</evidence>
<feature type="signal peptide" evidence="3">
    <location>
        <begin position="1"/>
        <end position="25"/>
    </location>
</feature>
<dbReference type="EMBL" id="DTGT01000409">
    <property type="protein sequence ID" value="HGH62127.1"/>
    <property type="molecule type" value="Genomic_DNA"/>
</dbReference>
<dbReference type="GO" id="GO:0015562">
    <property type="term" value="F:efflux transmembrane transporter activity"/>
    <property type="evidence" value="ECO:0007669"/>
    <property type="project" value="TreeGrafter"/>
</dbReference>
<feature type="chain" id="PRO_5028183157" evidence="3">
    <location>
        <begin position="26"/>
        <end position="347"/>
    </location>
</feature>
<dbReference type="InterPro" id="IPR058637">
    <property type="entry name" value="YknX-like_C"/>
</dbReference>
<dbReference type="AlphaFoldDB" id="A0A7C4ATR8"/>
<gene>
    <name evidence="5" type="ORF">ENV54_12610</name>
</gene>
<keyword evidence="3" id="KW-0732">Signal</keyword>
<dbReference type="GO" id="GO:1990281">
    <property type="term" value="C:efflux pump complex"/>
    <property type="evidence" value="ECO:0007669"/>
    <property type="project" value="TreeGrafter"/>
</dbReference>
<dbReference type="NCBIfam" id="TIGR01730">
    <property type="entry name" value="RND_mfp"/>
    <property type="match status" value="1"/>
</dbReference>
<dbReference type="Pfam" id="PF25989">
    <property type="entry name" value="YknX_C"/>
    <property type="match status" value="1"/>
</dbReference>
<dbReference type="Gene3D" id="2.40.420.20">
    <property type="match status" value="1"/>
</dbReference>
<proteinExistence type="inferred from homology"/>
<reference evidence="5" key="1">
    <citation type="journal article" date="2020" name="mSystems">
        <title>Genome- and Community-Level Interaction Insights into Carbon Utilization and Element Cycling Functions of Hydrothermarchaeota in Hydrothermal Sediment.</title>
        <authorList>
            <person name="Zhou Z."/>
            <person name="Liu Y."/>
            <person name="Xu W."/>
            <person name="Pan J."/>
            <person name="Luo Z.H."/>
            <person name="Li M."/>
        </authorList>
    </citation>
    <scope>NUCLEOTIDE SEQUENCE [LARGE SCALE GENOMIC DNA]</scope>
    <source>
        <strain evidence="5">SpSt-769</strain>
    </source>
</reference>
<feature type="domain" description="YknX-like C-terminal permuted SH3-like" evidence="4">
    <location>
        <begin position="277"/>
        <end position="342"/>
    </location>
</feature>
<dbReference type="PANTHER" id="PTHR30469:SF15">
    <property type="entry name" value="HLYD FAMILY OF SECRETION PROTEINS"/>
    <property type="match status" value="1"/>
</dbReference>
<keyword evidence="2" id="KW-0175">Coiled coil</keyword>
<name>A0A7C4ATR8_9BACT</name>
<dbReference type="Gene3D" id="2.40.50.100">
    <property type="match status" value="1"/>
</dbReference>
<dbReference type="InterPro" id="IPR006143">
    <property type="entry name" value="RND_pump_MFP"/>
</dbReference>